<dbReference type="InterPro" id="IPR051610">
    <property type="entry name" value="GPI/OXD"/>
</dbReference>
<dbReference type="Gene3D" id="2.60.120.10">
    <property type="entry name" value="Jelly Rolls"/>
    <property type="match status" value="2"/>
</dbReference>
<dbReference type="InterPro" id="IPR013096">
    <property type="entry name" value="Cupin_2"/>
</dbReference>
<dbReference type="SUPFAM" id="SSF51182">
    <property type="entry name" value="RmlC-like cupins"/>
    <property type="match status" value="2"/>
</dbReference>
<protein>
    <submittedName>
        <fullName evidence="4">Cupin domain-containing protein</fullName>
    </submittedName>
</protein>
<keyword evidence="1" id="KW-0479">Metal-binding</keyword>
<feature type="domain" description="Cupin type-2" evidence="3">
    <location>
        <begin position="231"/>
        <end position="297"/>
    </location>
</feature>
<dbReference type="PANTHER" id="PTHR35848">
    <property type="entry name" value="OXALATE-BINDING PROTEIN"/>
    <property type="match status" value="1"/>
</dbReference>
<dbReference type="InterPro" id="IPR014710">
    <property type="entry name" value="RmlC-like_jellyroll"/>
</dbReference>
<evidence type="ECO:0000313" key="4">
    <source>
        <dbReference type="EMBL" id="MDY0871974.1"/>
    </source>
</evidence>
<evidence type="ECO:0000256" key="1">
    <source>
        <dbReference type="ARBA" id="ARBA00022723"/>
    </source>
</evidence>
<sequence length="341" mass="38317">MPSDQRSMPTPISTQDMAWEEWTDIPNFTGRYKHLTRAATGSDYHVGMAIEELPPGMRSVPFHYHILEEEHLFILEGRVTLRLGMARYEMSPGDYVCFPAGQKAGHCLINEGDATCRYVVIGERNPNEVCVYPDSNKVLVRALERSVLDLSARRHYWDGEDTGLPAGQRSQASPAPALQSADRPHPPINMRDIAWEDQQIDARFGGQAKHLTMAAVGRSYHVGVMIEAPGPGQRLAPRHYHMVEEEQALILEGEVRLLLGDRQHDLKPGDYVFFPAGVEIGHSFMNIGSGPCRYLMVGERSPHDVCVYPDSNKMALNALRSEDCVFDMAARRRYWDGEAKT</sequence>
<evidence type="ECO:0000313" key="5">
    <source>
        <dbReference type="Proteomes" id="UP001271769"/>
    </source>
</evidence>
<evidence type="ECO:0000256" key="2">
    <source>
        <dbReference type="SAM" id="MobiDB-lite"/>
    </source>
</evidence>
<feature type="domain" description="Cupin type-2" evidence="3">
    <location>
        <begin position="50"/>
        <end position="121"/>
    </location>
</feature>
<organism evidence="4 5">
    <name type="scientific">Dongia rigui</name>
    <dbReference type="NCBI Taxonomy" id="940149"/>
    <lineage>
        <taxon>Bacteria</taxon>
        <taxon>Pseudomonadati</taxon>
        <taxon>Pseudomonadota</taxon>
        <taxon>Alphaproteobacteria</taxon>
        <taxon>Rhodospirillales</taxon>
        <taxon>Dongiaceae</taxon>
        <taxon>Dongia</taxon>
    </lineage>
</organism>
<accession>A0ABU5DXI3</accession>
<feature type="region of interest" description="Disordered" evidence="2">
    <location>
        <begin position="159"/>
        <end position="189"/>
    </location>
</feature>
<name>A0ABU5DXI3_9PROT</name>
<dbReference type="Pfam" id="PF07883">
    <property type="entry name" value="Cupin_2"/>
    <property type="match status" value="2"/>
</dbReference>
<feature type="compositionally biased region" description="Low complexity" evidence="2">
    <location>
        <begin position="170"/>
        <end position="181"/>
    </location>
</feature>
<evidence type="ECO:0000259" key="3">
    <source>
        <dbReference type="Pfam" id="PF07883"/>
    </source>
</evidence>
<dbReference type="InterPro" id="IPR011051">
    <property type="entry name" value="RmlC_Cupin_sf"/>
</dbReference>
<gene>
    <name evidence="4" type="ORF">SMD31_08570</name>
</gene>
<dbReference type="CDD" id="cd02224">
    <property type="entry name" value="cupin_SPO2919-like"/>
    <property type="match status" value="2"/>
</dbReference>
<dbReference type="PANTHER" id="PTHR35848:SF9">
    <property type="entry name" value="SLL1358 PROTEIN"/>
    <property type="match status" value="1"/>
</dbReference>
<reference evidence="4 5" key="1">
    <citation type="journal article" date="2013" name="Antonie Van Leeuwenhoek">
        <title>Dongia rigui sp. nov., isolated from freshwater of a large wetland in Korea.</title>
        <authorList>
            <person name="Baik K.S."/>
            <person name="Hwang Y.M."/>
            <person name="Choi J.S."/>
            <person name="Kwon J."/>
            <person name="Seong C.N."/>
        </authorList>
    </citation>
    <scope>NUCLEOTIDE SEQUENCE [LARGE SCALE GENOMIC DNA]</scope>
    <source>
        <strain evidence="4 5">04SU4-P</strain>
    </source>
</reference>
<dbReference type="EMBL" id="JAXCLX010000001">
    <property type="protein sequence ID" value="MDY0871974.1"/>
    <property type="molecule type" value="Genomic_DNA"/>
</dbReference>
<proteinExistence type="predicted"/>
<dbReference type="Proteomes" id="UP001271769">
    <property type="component" value="Unassembled WGS sequence"/>
</dbReference>
<comment type="caution">
    <text evidence="4">The sequence shown here is derived from an EMBL/GenBank/DDBJ whole genome shotgun (WGS) entry which is preliminary data.</text>
</comment>
<keyword evidence="5" id="KW-1185">Reference proteome</keyword>